<dbReference type="GO" id="GO:0016787">
    <property type="term" value="F:hydrolase activity"/>
    <property type="evidence" value="ECO:0007669"/>
    <property type="project" value="UniProtKB-KW"/>
</dbReference>
<protein>
    <recommendedName>
        <fullName evidence="11">Purine nucleoside phosphorylase</fullName>
    </recommendedName>
</protein>
<comment type="similarity">
    <text evidence="3 11">Belongs to the purine nucleoside phosphorylase YfiH/LACC1 family.</text>
</comment>
<name>A0A7G9GKT3_9FIRM</name>
<evidence type="ECO:0000256" key="5">
    <source>
        <dbReference type="ARBA" id="ARBA00022723"/>
    </source>
</evidence>
<dbReference type="InterPro" id="IPR003730">
    <property type="entry name" value="Cu_polyphenol_OxRdtase"/>
</dbReference>
<organism evidence="12 13">
    <name type="scientific">[Eubacterium] hominis</name>
    <dbReference type="NCBI Taxonomy" id="2764325"/>
    <lineage>
        <taxon>Bacteria</taxon>
        <taxon>Bacillati</taxon>
        <taxon>Bacillota</taxon>
        <taxon>Erysipelotrichia</taxon>
        <taxon>Erysipelotrichales</taxon>
        <taxon>Erysipelotrichaceae</taxon>
        <taxon>Amedibacillus</taxon>
    </lineage>
</organism>
<comment type="catalytic activity">
    <reaction evidence="9">
        <text>adenosine + phosphate = alpha-D-ribose 1-phosphate + adenine</text>
        <dbReference type="Rhea" id="RHEA:27642"/>
        <dbReference type="ChEBI" id="CHEBI:16335"/>
        <dbReference type="ChEBI" id="CHEBI:16708"/>
        <dbReference type="ChEBI" id="CHEBI:43474"/>
        <dbReference type="ChEBI" id="CHEBI:57720"/>
        <dbReference type="EC" id="2.4.2.1"/>
    </reaction>
    <physiologicalReaction direction="left-to-right" evidence="9">
        <dbReference type="Rhea" id="RHEA:27643"/>
    </physiologicalReaction>
</comment>
<reference evidence="12 13" key="1">
    <citation type="submission" date="2020-08" db="EMBL/GenBank/DDBJ databases">
        <authorList>
            <person name="Liu C."/>
            <person name="Sun Q."/>
        </authorList>
    </citation>
    <scope>NUCLEOTIDE SEQUENCE [LARGE SCALE GENOMIC DNA]</scope>
    <source>
        <strain evidence="12 13">NSJ-61</strain>
    </source>
</reference>
<evidence type="ECO:0000256" key="6">
    <source>
        <dbReference type="ARBA" id="ARBA00022801"/>
    </source>
</evidence>
<sequence length="256" mass="28718">MKKIDWNGDIHILAGTTLRDLEALENNNMALHVGGNLDHVIENRKHLCDALGTDLQHCVFAKQTHSDHIHCVTLDDLGKGAYEQASAIDDCDALYTRESNVLLGVFHADCVPVLLYDPIQNIIAAIHSGWQGTVKEITRKTMEHLITQEHVDPSHVIAYIGPAIAYRSFEVGRDVIDQILSMSFDTSGYITYLSDEKALVNNRGLNKQMLLDAGVPMENITINKSDTFSPNDALFSYRRDHHCGRHLSYIIRKDID</sequence>
<evidence type="ECO:0000256" key="1">
    <source>
        <dbReference type="ARBA" id="ARBA00000553"/>
    </source>
</evidence>
<comment type="catalytic activity">
    <reaction evidence="1">
        <text>inosine + phosphate = alpha-D-ribose 1-phosphate + hypoxanthine</text>
        <dbReference type="Rhea" id="RHEA:27646"/>
        <dbReference type="ChEBI" id="CHEBI:17368"/>
        <dbReference type="ChEBI" id="CHEBI:17596"/>
        <dbReference type="ChEBI" id="CHEBI:43474"/>
        <dbReference type="ChEBI" id="CHEBI:57720"/>
        <dbReference type="EC" id="2.4.2.1"/>
    </reaction>
    <physiologicalReaction direction="left-to-right" evidence="1">
        <dbReference type="Rhea" id="RHEA:27647"/>
    </physiologicalReaction>
</comment>
<keyword evidence="13" id="KW-1185">Reference proteome</keyword>
<dbReference type="GO" id="GO:0005507">
    <property type="term" value="F:copper ion binding"/>
    <property type="evidence" value="ECO:0007669"/>
    <property type="project" value="TreeGrafter"/>
</dbReference>
<dbReference type="AlphaFoldDB" id="A0A7G9GKT3"/>
<keyword evidence="6" id="KW-0378">Hydrolase</keyword>
<keyword evidence="5" id="KW-0479">Metal-binding</keyword>
<dbReference type="EMBL" id="CP060636">
    <property type="protein sequence ID" value="QNM11415.1"/>
    <property type="molecule type" value="Genomic_DNA"/>
</dbReference>
<dbReference type="Pfam" id="PF02578">
    <property type="entry name" value="Cu-oxidase_4"/>
    <property type="match status" value="1"/>
</dbReference>
<evidence type="ECO:0000256" key="3">
    <source>
        <dbReference type="ARBA" id="ARBA00007353"/>
    </source>
</evidence>
<comment type="catalytic activity">
    <reaction evidence="10">
        <text>S-methyl-5'-thioadenosine + phosphate = 5-(methylsulfanyl)-alpha-D-ribose 1-phosphate + adenine</text>
        <dbReference type="Rhea" id="RHEA:11852"/>
        <dbReference type="ChEBI" id="CHEBI:16708"/>
        <dbReference type="ChEBI" id="CHEBI:17509"/>
        <dbReference type="ChEBI" id="CHEBI:43474"/>
        <dbReference type="ChEBI" id="CHEBI:58533"/>
        <dbReference type="EC" id="2.4.2.28"/>
    </reaction>
    <physiologicalReaction direction="left-to-right" evidence="10">
        <dbReference type="Rhea" id="RHEA:11853"/>
    </physiologicalReaction>
</comment>
<proteinExistence type="inferred from homology"/>
<evidence type="ECO:0000313" key="12">
    <source>
        <dbReference type="EMBL" id="QNM11415.1"/>
    </source>
</evidence>
<gene>
    <name evidence="12" type="primary">pgeF</name>
    <name evidence="12" type="ORF">H9Q80_14310</name>
</gene>
<dbReference type="GO" id="GO:0017061">
    <property type="term" value="F:S-methyl-5-thioadenosine phosphorylase activity"/>
    <property type="evidence" value="ECO:0007669"/>
    <property type="project" value="UniProtKB-EC"/>
</dbReference>
<accession>A0A7G9GKT3</accession>
<dbReference type="SUPFAM" id="SSF64438">
    <property type="entry name" value="CNF1/YfiH-like putative cysteine hydrolases"/>
    <property type="match status" value="1"/>
</dbReference>
<dbReference type="Gene3D" id="3.60.140.10">
    <property type="entry name" value="CNF1/YfiH-like putative cysteine hydrolases"/>
    <property type="match status" value="1"/>
</dbReference>
<dbReference type="PANTHER" id="PTHR30616">
    <property type="entry name" value="UNCHARACTERIZED PROTEIN YFIH"/>
    <property type="match status" value="1"/>
</dbReference>
<keyword evidence="7" id="KW-0862">Zinc</keyword>
<evidence type="ECO:0000256" key="10">
    <source>
        <dbReference type="ARBA" id="ARBA00049893"/>
    </source>
</evidence>
<dbReference type="InterPro" id="IPR038371">
    <property type="entry name" value="Cu_polyphenol_OxRdtase_sf"/>
</dbReference>
<evidence type="ECO:0000313" key="13">
    <source>
        <dbReference type="Proteomes" id="UP000515856"/>
    </source>
</evidence>
<dbReference type="InterPro" id="IPR011324">
    <property type="entry name" value="Cytotoxic_necrot_fac-like_cat"/>
</dbReference>
<dbReference type="NCBIfam" id="TIGR00726">
    <property type="entry name" value="peptidoglycan editing factor PgeF"/>
    <property type="match status" value="1"/>
</dbReference>
<comment type="function">
    <text evidence="2">Purine nucleoside enzyme that catalyzes the phosphorolysis of adenosine and inosine nucleosides, yielding D-ribose 1-phosphate and the respective free bases, adenine and hypoxanthine. Also catalyzes the phosphorolysis of S-methyl-5'-thioadenosine into adenine and S-methyl-5-thio-alpha-D-ribose 1-phosphate. Also has adenosine deaminase activity.</text>
</comment>
<evidence type="ECO:0000256" key="2">
    <source>
        <dbReference type="ARBA" id="ARBA00003215"/>
    </source>
</evidence>
<evidence type="ECO:0000256" key="7">
    <source>
        <dbReference type="ARBA" id="ARBA00022833"/>
    </source>
</evidence>
<dbReference type="PANTHER" id="PTHR30616:SF2">
    <property type="entry name" value="PURINE NUCLEOSIDE PHOSPHORYLASE LACC1"/>
    <property type="match status" value="1"/>
</dbReference>
<evidence type="ECO:0000256" key="8">
    <source>
        <dbReference type="ARBA" id="ARBA00047989"/>
    </source>
</evidence>
<comment type="catalytic activity">
    <reaction evidence="8">
        <text>adenosine + H2O + H(+) = inosine + NH4(+)</text>
        <dbReference type="Rhea" id="RHEA:24408"/>
        <dbReference type="ChEBI" id="CHEBI:15377"/>
        <dbReference type="ChEBI" id="CHEBI:15378"/>
        <dbReference type="ChEBI" id="CHEBI:16335"/>
        <dbReference type="ChEBI" id="CHEBI:17596"/>
        <dbReference type="ChEBI" id="CHEBI:28938"/>
        <dbReference type="EC" id="3.5.4.4"/>
    </reaction>
    <physiologicalReaction direction="left-to-right" evidence="8">
        <dbReference type="Rhea" id="RHEA:24409"/>
    </physiologicalReaction>
</comment>
<evidence type="ECO:0000256" key="11">
    <source>
        <dbReference type="RuleBase" id="RU361274"/>
    </source>
</evidence>
<dbReference type="CDD" id="cd16833">
    <property type="entry name" value="YfiH"/>
    <property type="match status" value="1"/>
</dbReference>
<dbReference type="KEGG" id="ehn:H9Q80_14310"/>
<keyword evidence="4" id="KW-0808">Transferase</keyword>
<evidence type="ECO:0000256" key="9">
    <source>
        <dbReference type="ARBA" id="ARBA00048968"/>
    </source>
</evidence>
<dbReference type="Proteomes" id="UP000515856">
    <property type="component" value="Chromosome"/>
</dbReference>
<dbReference type="RefSeq" id="WP_117451957.1">
    <property type="nucleotide sequence ID" value="NZ_CP060636.1"/>
</dbReference>
<evidence type="ECO:0000256" key="4">
    <source>
        <dbReference type="ARBA" id="ARBA00022679"/>
    </source>
</evidence>